<dbReference type="PANTHER" id="PTHR10539:SF0">
    <property type="entry name" value="26S PROTEASOME NON-ATPASE REGULATORY SUBUNIT 13"/>
    <property type="match status" value="1"/>
</dbReference>
<comment type="caution">
    <text evidence="1">The sequence shown here is derived from an EMBL/GenBank/DDBJ whole genome shotgun (WGS) entry which is preliminary data.</text>
</comment>
<dbReference type="GO" id="GO:0006511">
    <property type="term" value="P:ubiquitin-dependent protein catabolic process"/>
    <property type="evidence" value="ECO:0007669"/>
    <property type="project" value="TreeGrafter"/>
</dbReference>
<dbReference type="Proteomes" id="UP000734854">
    <property type="component" value="Unassembled WGS sequence"/>
</dbReference>
<evidence type="ECO:0000313" key="2">
    <source>
        <dbReference type="Proteomes" id="UP000734854"/>
    </source>
</evidence>
<proteinExistence type="predicted"/>
<dbReference type="AlphaFoldDB" id="A0A8J5L5F6"/>
<dbReference type="GO" id="GO:0008541">
    <property type="term" value="C:proteasome regulatory particle, lid subcomplex"/>
    <property type="evidence" value="ECO:0007669"/>
    <property type="project" value="TreeGrafter"/>
</dbReference>
<reference evidence="1 2" key="1">
    <citation type="submission" date="2020-08" db="EMBL/GenBank/DDBJ databases">
        <title>Plant Genome Project.</title>
        <authorList>
            <person name="Zhang R.-G."/>
        </authorList>
    </citation>
    <scope>NUCLEOTIDE SEQUENCE [LARGE SCALE GENOMIC DNA]</scope>
    <source>
        <tissue evidence="1">Rhizome</tissue>
    </source>
</reference>
<name>A0A8J5L5F6_ZINOF</name>
<sequence length="171" mass="18879">MLPPFLPSCHLHCLSDNGASGASSSQSLHSDFHHHCAAFSSTPSPPSFLIAVASHHRPSEDRTIPLSIIAEKTKLSIEDVEYLLMKDLSLHFLHPQLKRSVSFLFPQVHLIEGIVDQVDGTIYISWVQPRVLGIPQIKSLHSRLDSWAGKVQMALSTIEAETPDLISRDTA</sequence>
<dbReference type="GO" id="GO:0005829">
    <property type="term" value="C:cytosol"/>
    <property type="evidence" value="ECO:0007669"/>
    <property type="project" value="TreeGrafter"/>
</dbReference>
<evidence type="ECO:0000313" key="1">
    <source>
        <dbReference type="EMBL" id="KAG6501701.1"/>
    </source>
</evidence>
<dbReference type="EMBL" id="JACMSC010000011">
    <property type="protein sequence ID" value="KAG6501701.1"/>
    <property type="molecule type" value="Genomic_DNA"/>
</dbReference>
<gene>
    <name evidence="1" type="ORF">ZIOFF_041584</name>
</gene>
<dbReference type="PANTHER" id="PTHR10539">
    <property type="entry name" value="26S PROTEASOME NON-ATPASE REGULATORY SUBUNIT 13"/>
    <property type="match status" value="1"/>
</dbReference>
<protein>
    <submittedName>
        <fullName evidence="1">Uncharacterized protein</fullName>
    </submittedName>
</protein>
<organism evidence="1 2">
    <name type="scientific">Zingiber officinale</name>
    <name type="common">Ginger</name>
    <name type="synonym">Amomum zingiber</name>
    <dbReference type="NCBI Taxonomy" id="94328"/>
    <lineage>
        <taxon>Eukaryota</taxon>
        <taxon>Viridiplantae</taxon>
        <taxon>Streptophyta</taxon>
        <taxon>Embryophyta</taxon>
        <taxon>Tracheophyta</taxon>
        <taxon>Spermatophyta</taxon>
        <taxon>Magnoliopsida</taxon>
        <taxon>Liliopsida</taxon>
        <taxon>Zingiberales</taxon>
        <taxon>Zingiberaceae</taxon>
        <taxon>Zingiber</taxon>
    </lineage>
</organism>
<dbReference type="InterPro" id="IPR035298">
    <property type="entry name" value="PSMD13"/>
</dbReference>
<keyword evidence="2" id="KW-1185">Reference proteome</keyword>
<dbReference type="GO" id="GO:0005634">
    <property type="term" value="C:nucleus"/>
    <property type="evidence" value="ECO:0007669"/>
    <property type="project" value="TreeGrafter"/>
</dbReference>
<accession>A0A8J5L5F6</accession>
<dbReference type="GO" id="GO:0005198">
    <property type="term" value="F:structural molecule activity"/>
    <property type="evidence" value="ECO:0007669"/>
    <property type="project" value="TreeGrafter"/>
</dbReference>